<evidence type="ECO:0000313" key="3">
    <source>
        <dbReference type="Proteomes" id="UP000244092"/>
    </source>
</evidence>
<name>A0A2T6C8Y7_9RHOB</name>
<dbReference type="OrthoDB" id="1523296at2"/>
<dbReference type="NCBIfam" id="TIGR03347">
    <property type="entry name" value="VI_chp_1"/>
    <property type="match status" value="1"/>
</dbReference>
<protein>
    <submittedName>
        <fullName evidence="2">Type VI secretion system protein ImpH</fullName>
    </submittedName>
</protein>
<evidence type="ECO:0000313" key="2">
    <source>
        <dbReference type="EMBL" id="PTX64771.1"/>
    </source>
</evidence>
<accession>A0A2T6C8Y7</accession>
<evidence type="ECO:0000256" key="1">
    <source>
        <dbReference type="SAM" id="MobiDB-lite"/>
    </source>
</evidence>
<dbReference type="PANTHER" id="PTHR35564">
    <property type="match status" value="1"/>
</dbReference>
<dbReference type="EMBL" id="QBKU01000015">
    <property type="protein sequence ID" value="PTX64771.1"/>
    <property type="molecule type" value="Genomic_DNA"/>
</dbReference>
<dbReference type="RefSeq" id="WP_025049904.1">
    <property type="nucleotide sequence ID" value="NZ_CP081109.1"/>
</dbReference>
<comment type="caution">
    <text evidence="2">The sequence shown here is derived from an EMBL/GenBank/DDBJ whole genome shotgun (WGS) entry which is preliminary data.</text>
</comment>
<dbReference type="PANTHER" id="PTHR35564:SF4">
    <property type="entry name" value="CYTOPLASMIC PROTEIN"/>
    <property type="match status" value="1"/>
</dbReference>
<gene>
    <name evidence="2" type="ORF">C8N31_11540</name>
</gene>
<dbReference type="AlphaFoldDB" id="A0A2T6C8Y7"/>
<dbReference type="Proteomes" id="UP000244092">
    <property type="component" value="Unassembled WGS sequence"/>
</dbReference>
<feature type="region of interest" description="Disordered" evidence="1">
    <location>
        <begin position="38"/>
        <end position="61"/>
    </location>
</feature>
<organism evidence="2 3">
    <name type="scientific">Sulfitobacter mediterraneus</name>
    <dbReference type="NCBI Taxonomy" id="83219"/>
    <lineage>
        <taxon>Bacteria</taxon>
        <taxon>Pseudomonadati</taxon>
        <taxon>Pseudomonadota</taxon>
        <taxon>Alphaproteobacteria</taxon>
        <taxon>Rhodobacterales</taxon>
        <taxon>Roseobacteraceae</taxon>
        <taxon>Sulfitobacter</taxon>
    </lineage>
</organism>
<proteinExistence type="predicted"/>
<reference evidence="2 3" key="1">
    <citation type="submission" date="2018-04" db="EMBL/GenBank/DDBJ databases">
        <title>Genomic Encyclopedia of Archaeal and Bacterial Type Strains, Phase II (KMG-II): from individual species to whole genera.</title>
        <authorList>
            <person name="Goeker M."/>
        </authorList>
    </citation>
    <scope>NUCLEOTIDE SEQUENCE [LARGE SCALE GENOMIC DNA]</scope>
    <source>
        <strain evidence="2 3">DSM 12244</strain>
    </source>
</reference>
<dbReference type="InterPro" id="IPR010732">
    <property type="entry name" value="T6SS_TssG-like"/>
</dbReference>
<dbReference type="Pfam" id="PF06996">
    <property type="entry name" value="T6SS_TssG"/>
    <property type="match status" value="1"/>
</dbReference>
<sequence>MVTKKGDTSRDLTHLERLIRDPQAHHIFHAMRLLDAEGQDGPRFGQSRRPRQDNVRFGQEPYLGFPPSTIQGFDKPTKSRPSKLRNFFFGFFGPHGPLPLHLTEYARSRKLNFNDPTFVAFADMLTHRLMTLLYRAWVQGQPTAAFDRGENSETESKIAALGGYHAKTLRDRDAMPDLAKRHFVGLLANGPRNADGLVAILNGFFDAPVSLEEFVGEWLTLEPSDHWILGGPATLGQTACIGARVWSQSSKFRLRIGPLSMEDYKNLLPGSPALERLRAIVRNYIGDQLDWDVNLVLRGAEVPQAQLGASTQLGLTSWVGSDPHPAEVADLYLEPLATRPAQAAQAA</sequence>